<dbReference type="EMBL" id="FUZT01000008">
    <property type="protein sequence ID" value="SKC78784.1"/>
    <property type="molecule type" value="Genomic_DNA"/>
</dbReference>
<proteinExistence type="predicted"/>
<dbReference type="AlphaFoldDB" id="A0A1T5LSC7"/>
<reference evidence="3 4" key="1">
    <citation type="submission" date="2017-02" db="EMBL/GenBank/DDBJ databases">
        <authorList>
            <person name="Peterson S.W."/>
        </authorList>
    </citation>
    <scope>NUCLEOTIDE SEQUENCE [LARGE SCALE GENOMIC DNA]</scope>
    <source>
        <strain evidence="3 4">M1</strain>
    </source>
</reference>
<feature type="compositionally biased region" description="Basic and acidic residues" evidence="1">
    <location>
        <begin position="274"/>
        <end position="284"/>
    </location>
</feature>
<keyword evidence="2" id="KW-0812">Transmembrane</keyword>
<evidence type="ECO:0000313" key="4">
    <source>
        <dbReference type="Proteomes" id="UP000190285"/>
    </source>
</evidence>
<keyword evidence="4" id="KW-1185">Reference proteome</keyword>
<sequence>MRGRLKSILIIVTSLLIAIITGFYLVPKDVEKTRQTTMVIRFKESIGKNQRVKKDHLDVIEIGSYNLPNYIVNEESEIIGKYAVTPMNKGEFAIRNYFQDNKVPDDAFLYEDTLVDGISFETDLAKCVGGIPKKGDKVRVIIYKKAKDKDSESEVIIYDELSSLEVIKVANKNGVSIAQAENDNSDINNSIVPGVVTVKADIKQQQLLVKGVYDGVIHLALRPRILAQKVKKKPSSLSPEAEKKAGSGQANQNKNESTKEIETTTEFSGNKNNNTEREGFKLDD</sequence>
<dbReference type="RefSeq" id="WP_079492969.1">
    <property type="nucleotide sequence ID" value="NZ_FUZT01000008.1"/>
</dbReference>
<evidence type="ECO:0008006" key="5">
    <source>
        <dbReference type="Google" id="ProtNLM"/>
    </source>
</evidence>
<feature type="region of interest" description="Disordered" evidence="1">
    <location>
        <begin position="230"/>
        <end position="284"/>
    </location>
</feature>
<dbReference type="STRING" id="36842.SAMN02194393_03211"/>
<keyword evidence="2" id="KW-1133">Transmembrane helix</keyword>
<gene>
    <name evidence="3" type="ORF">SAMN02194393_03211</name>
</gene>
<evidence type="ECO:0000313" key="3">
    <source>
        <dbReference type="EMBL" id="SKC78784.1"/>
    </source>
</evidence>
<organism evidence="3 4">
    <name type="scientific">Maledivibacter halophilus</name>
    <dbReference type="NCBI Taxonomy" id="36842"/>
    <lineage>
        <taxon>Bacteria</taxon>
        <taxon>Bacillati</taxon>
        <taxon>Bacillota</taxon>
        <taxon>Clostridia</taxon>
        <taxon>Peptostreptococcales</taxon>
        <taxon>Caminicellaceae</taxon>
        <taxon>Maledivibacter</taxon>
    </lineage>
</organism>
<name>A0A1T5LSC7_9FIRM</name>
<protein>
    <recommendedName>
        <fullName evidence="5">Pilus assembly protein CpaB</fullName>
    </recommendedName>
</protein>
<evidence type="ECO:0000256" key="1">
    <source>
        <dbReference type="SAM" id="MobiDB-lite"/>
    </source>
</evidence>
<dbReference type="Proteomes" id="UP000190285">
    <property type="component" value="Unassembled WGS sequence"/>
</dbReference>
<dbReference type="OrthoDB" id="1953381at2"/>
<accession>A0A1T5LSC7</accession>
<evidence type="ECO:0000256" key="2">
    <source>
        <dbReference type="SAM" id="Phobius"/>
    </source>
</evidence>
<feature type="compositionally biased region" description="Polar residues" evidence="1">
    <location>
        <begin position="264"/>
        <end position="273"/>
    </location>
</feature>
<feature type="transmembrane region" description="Helical" evidence="2">
    <location>
        <begin position="7"/>
        <end position="26"/>
    </location>
</feature>
<keyword evidence="2" id="KW-0472">Membrane</keyword>